<keyword evidence="8" id="KW-1185">Reference proteome</keyword>
<protein>
    <recommendedName>
        <fullName evidence="6">HSF-type DNA-binding domain-containing protein</fullName>
    </recommendedName>
</protein>
<evidence type="ECO:0000256" key="3">
    <source>
        <dbReference type="ARBA" id="ARBA00023125"/>
    </source>
</evidence>
<gene>
    <name evidence="7" type="ORF">DGAL_LOCUS12104</name>
</gene>
<dbReference type="Gene3D" id="1.10.10.10">
    <property type="entry name" value="Winged helix-like DNA-binding domain superfamily/Winged helix DNA-binding domain"/>
    <property type="match status" value="1"/>
</dbReference>
<dbReference type="SMART" id="SM00415">
    <property type="entry name" value="HSF"/>
    <property type="match status" value="1"/>
</dbReference>
<evidence type="ECO:0000256" key="1">
    <source>
        <dbReference type="ARBA" id="ARBA00004123"/>
    </source>
</evidence>
<dbReference type="Pfam" id="PF00447">
    <property type="entry name" value="HSF_DNA-bind"/>
    <property type="match status" value="1"/>
</dbReference>
<dbReference type="GO" id="GO:0003700">
    <property type="term" value="F:DNA-binding transcription factor activity"/>
    <property type="evidence" value="ECO:0007669"/>
    <property type="project" value="InterPro"/>
</dbReference>
<keyword evidence="3" id="KW-0238">DNA-binding</keyword>
<dbReference type="GO" id="GO:0043565">
    <property type="term" value="F:sequence-specific DNA binding"/>
    <property type="evidence" value="ECO:0007669"/>
    <property type="project" value="InterPro"/>
</dbReference>
<accession>A0A8J2WJ22</accession>
<name>A0A8J2WJ22_9CRUS</name>
<evidence type="ECO:0000256" key="5">
    <source>
        <dbReference type="RuleBase" id="RU004020"/>
    </source>
</evidence>
<dbReference type="InterPro" id="IPR036388">
    <property type="entry name" value="WH-like_DNA-bd_sf"/>
</dbReference>
<evidence type="ECO:0000256" key="4">
    <source>
        <dbReference type="ARBA" id="ARBA00023242"/>
    </source>
</evidence>
<dbReference type="Proteomes" id="UP000789390">
    <property type="component" value="Unassembled WGS sequence"/>
</dbReference>
<proteinExistence type="inferred from homology"/>
<organism evidence="7 8">
    <name type="scientific">Daphnia galeata</name>
    <dbReference type="NCBI Taxonomy" id="27404"/>
    <lineage>
        <taxon>Eukaryota</taxon>
        <taxon>Metazoa</taxon>
        <taxon>Ecdysozoa</taxon>
        <taxon>Arthropoda</taxon>
        <taxon>Crustacea</taxon>
        <taxon>Branchiopoda</taxon>
        <taxon>Diplostraca</taxon>
        <taxon>Cladocera</taxon>
        <taxon>Anomopoda</taxon>
        <taxon>Daphniidae</taxon>
        <taxon>Daphnia</taxon>
    </lineage>
</organism>
<keyword evidence="4" id="KW-0539">Nucleus</keyword>
<dbReference type="EMBL" id="CAKKLH010000287">
    <property type="protein sequence ID" value="CAH0108707.1"/>
    <property type="molecule type" value="Genomic_DNA"/>
</dbReference>
<dbReference type="AlphaFoldDB" id="A0A8J2WJ22"/>
<reference evidence="7" key="1">
    <citation type="submission" date="2021-11" db="EMBL/GenBank/DDBJ databases">
        <authorList>
            <person name="Schell T."/>
        </authorList>
    </citation>
    <scope>NUCLEOTIDE SEQUENCE</scope>
    <source>
        <strain evidence="7">M5</strain>
    </source>
</reference>
<sequence length="364" mass="41765">MSNKTSQLQKKNKNVFCTFPYKLWQLLDECTLNADGAIRWSDTGKSIIMDKTLFHTSIFVQRIFKSIQWKSFVRQLNMYGFHKSLPIHQHSQEEPCPCNCHVVTSIYYTHEHFRRWNFNDLTLVTRPKKSKSGFLNTVTENTKDVNGNASQPKTLAIEVKNEPQELVNWSEATVPVDMLPGPEPNLDLLEDVNGNASQPKPLAIEVKNEPQELVNWSEATVPVDMLPKPEPNLDLLEQNSVDKKNSFSMDIDVDIDRSMEMHPFFHVVPSADDAESWTGMTESSNMYCQLRNVSQPIPTSAIAVQFLYFPQSDDIEDLEDKITVTLEVVSCDDGDESMEVDMHQFEFNVEWCDDVGDRNETENY</sequence>
<comment type="subcellular location">
    <subcellularLocation>
        <location evidence="1">Nucleus</location>
    </subcellularLocation>
</comment>
<evidence type="ECO:0000259" key="6">
    <source>
        <dbReference type="SMART" id="SM00415"/>
    </source>
</evidence>
<comment type="similarity">
    <text evidence="2 5">Belongs to the HSF family.</text>
</comment>
<dbReference type="PANTHER" id="PTHR10015:SF465">
    <property type="entry name" value="HSF-TYPE DNA-BINDING DOMAIN-CONTAINING PROTEIN"/>
    <property type="match status" value="1"/>
</dbReference>
<dbReference type="OrthoDB" id="6418155at2759"/>
<evidence type="ECO:0000256" key="2">
    <source>
        <dbReference type="ARBA" id="ARBA00006403"/>
    </source>
</evidence>
<dbReference type="SUPFAM" id="SSF46785">
    <property type="entry name" value="Winged helix' DNA-binding domain"/>
    <property type="match status" value="1"/>
</dbReference>
<dbReference type="GO" id="GO:0005634">
    <property type="term" value="C:nucleus"/>
    <property type="evidence" value="ECO:0007669"/>
    <property type="project" value="UniProtKB-SubCell"/>
</dbReference>
<dbReference type="InterPro" id="IPR000232">
    <property type="entry name" value="HSF_DNA-bd"/>
</dbReference>
<dbReference type="InterPro" id="IPR036390">
    <property type="entry name" value="WH_DNA-bd_sf"/>
</dbReference>
<evidence type="ECO:0000313" key="7">
    <source>
        <dbReference type="EMBL" id="CAH0108707.1"/>
    </source>
</evidence>
<dbReference type="PANTHER" id="PTHR10015">
    <property type="entry name" value="HEAT SHOCK TRANSCRIPTION FACTOR"/>
    <property type="match status" value="1"/>
</dbReference>
<comment type="caution">
    <text evidence="7">The sequence shown here is derived from an EMBL/GenBank/DDBJ whole genome shotgun (WGS) entry which is preliminary data.</text>
</comment>
<evidence type="ECO:0000313" key="8">
    <source>
        <dbReference type="Proteomes" id="UP000789390"/>
    </source>
</evidence>
<feature type="domain" description="HSF-type DNA-binding" evidence="6">
    <location>
        <begin position="15"/>
        <end position="127"/>
    </location>
</feature>